<evidence type="ECO:0000256" key="1">
    <source>
        <dbReference type="SAM" id="Phobius"/>
    </source>
</evidence>
<reference evidence="2" key="1">
    <citation type="submission" date="2015-12" db="EMBL/GenBank/DDBJ databases">
        <title>Gene expression during late stages of embryo sac development: a critical building block for successful pollen-pistil interactions.</title>
        <authorList>
            <person name="Liu Y."/>
            <person name="Joly V."/>
            <person name="Sabar M."/>
            <person name="Matton D.P."/>
        </authorList>
    </citation>
    <scope>NUCLEOTIDE SEQUENCE</scope>
</reference>
<name>A0A0V0H3E4_SOLCH</name>
<feature type="transmembrane region" description="Helical" evidence="1">
    <location>
        <begin position="82"/>
        <end position="103"/>
    </location>
</feature>
<keyword evidence="1" id="KW-0812">Transmembrane</keyword>
<feature type="transmembrane region" description="Helical" evidence="1">
    <location>
        <begin position="124"/>
        <end position="143"/>
    </location>
</feature>
<keyword evidence="1" id="KW-0472">Membrane</keyword>
<feature type="transmembrane region" description="Helical" evidence="1">
    <location>
        <begin position="38"/>
        <end position="57"/>
    </location>
</feature>
<dbReference type="EMBL" id="GEDG01025915">
    <property type="protein sequence ID" value="JAP14908.1"/>
    <property type="molecule type" value="Transcribed_RNA"/>
</dbReference>
<proteinExistence type="predicted"/>
<keyword evidence="1" id="KW-1133">Transmembrane helix</keyword>
<organism evidence="2">
    <name type="scientific">Solanum chacoense</name>
    <name type="common">Chaco potato</name>
    <dbReference type="NCBI Taxonomy" id="4108"/>
    <lineage>
        <taxon>Eukaryota</taxon>
        <taxon>Viridiplantae</taxon>
        <taxon>Streptophyta</taxon>
        <taxon>Embryophyta</taxon>
        <taxon>Tracheophyta</taxon>
        <taxon>Spermatophyta</taxon>
        <taxon>Magnoliopsida</taxon>
        <taxon>eudicotyledons</taxon>
        <taxon>Gunneridae</taxon>
        <taxon>Pentapetalae</taxon>
        <taxon>asterids</taxon>
        <taxon>lamiids</taxon>
        <taxon>Solanales</taxon>
        <taxon>Solanaceae</taxon>
        <taxon>Solanoideae</taxon>
        <taxon>Solaneae</taxon>
        <taxon>Solanum</taxon>
    </lineage>
</organism>
<dbReference type="AlphaFoldDB" id="A0A0V0H3E4"/>
<protein>
    <submittedName>
        <fullName evidence="2">Putative ovule protein</fullName>
    </submittedName>
</protein>
<sequence length="145" mass="16994">MECSVRSLQPHYSINMDFGLNSLTVKLYHCKLTGDKSYFLFGCYLLLVACNTIDPVITEHHCSSNMDFGLILLSKYSCKSGILLQICLVLLCLRFCFKYFRVFNCLLHIFSLIIQWMNCDRWQCCSHIFCFALYVLLWCYNNFSV</sequence>
<evidence type="ECO:0000313" key="2">
    <source>
        <dbReference type="EMBL" id="JAP14908.1"/>
    </source>
</evidence>
<accession>A0A0V0H3E4</accession>